<evidence type="ECO:0000313" key="1">
    <source>
        <dbReference type="EMBL" id="CAG8559103.1"/>
    </source>
</evidence>
<evidence type="ECO:0000313" key="2">
    <source>
        <dbReference type="Proteomes" id="UP000789366"/>
    </source>
</evidence>
<sequence length="83" mass="9642">MKAIQQERLEKVQIRVIERNTLLSSNSVHVEAYTKVYFDDEEVNEIDDGSNTKSKKELNINTTSKPLHSIKNCPTQWNSKYQS</sequence>
<comment type="caution">
    <text evidence="1">The sequence shown here is derived from an EMBL/GenBank/DDBJ whole genome shotgun (WGS) entry which is preliminary data.</text>
</comment>
<proteinExistence type="predicted"/>
<gene>
    <name evidence="1" type="ORF">SPELUC_LOCUS5531</name>
</gene>
<organism evidence="1 2">
    <name type="scientific">Cetraspora pellucida</name>
    <dbReference type="NCBI Taxonomy" id="1433469"/>
    <lineage>
        <taxon>Eukaryota</taxon>
        <taxon>Fungi</taxon>
        <taxon>Fungi incertae sedis</taxon>
        <taxon>Mucoromycota</taxon>
        <taxon>Glomeromycotina</taxon>
        <taxon>Glomeromycetes</taxon>
        <taxon>Diversisporales</taxon>
        <taxon>Gigasporaceae</taxon>
        <taxon>Cetraspora</taxon>
    </lineage>
</organism>
<keyword evidence="2" id="KW-1185">Reference proteome</keyword>
<reference evidence="1" key="1">
    <citation type="submission" date="2021-06" db="EMBL/GenBank/DDBJ databases">
        <authorList>
            <person name="Kallberg Y."/>
            <person name="Tangrot J."/>
            <person name="Rosling A."/>
        </authorList>
    </citation>
    <scope>NUCLEOTIDE SEQUENCE</scope>
    <source>
        <strain evidence="1">28 12/20/2015</strain>
    </source>
</reference>
<dbReference type="Proteomes" id="UP000789366">
    <property type="component" value="Unassembled WGS sequence"/>
</dbReference>
<name>A0ACA9M063_9GLOM</name>
<protein>
    <submittedName>
        <fullName evidence="1">3815_t:CDS:1</fullName>
    </submittedName>
</protein>
<accession>A0ACA9M063</accession>
<dbReference type="EMBL" id="CAJVPW010005708">
    <property type="protein sequence ID" value="CAG8559103.1"/>
    <property type="molecule type" value="Genomic_DNA"/>
</dbReference>